<keyword evidence="3 5" id="KW-1133">Transmembrane helix</keyword>
<dbReference type="AlphaFoldDB" id="A0A1H3IRB1"/>
<dbReference type="GO" id="GO:0022857">
    <property type="term" value="F:transmembrane transporter activity"/>
    <property type="evidence" value="ECO:0007669"/>
    <property type="project" value="InterPro"/>
</dbReference>
<evidence type="ECO:0000256" key="2">
    <source>
        <dbReference type="ARBA" id="ARBA00022692"/>
    </source>
</evidence>
<evidence type="ECO:0000313" key="8">
    <source>
        <dbReference type="Proteomes" id="UP000199515"/>
    </source>
</evidence>
<dbReference type="PROSITE" id="PS50850">
    <property type="entry name" value="MFS"/>
    <property type="match status" value="1"/>
</dbReference>
<keyword evidence="2 5" id="KW-0812">Transmembrane</keyword>
<comment type="subcellular location">
    <subcellularLocation>
        <location evidence="1">Cell membrane</location>
        <topology evidence="1">Multi-pass membrane protein</topology>
    </subcellularLocation>
</comment>
<proteinExistence type="predicted"/>
<dbReference type="InterPro" id="IPR011701">
    <property type="entry name" value="MFS"/>
</dbReference>
<sequence>MTNSRRGAALAVLLTAEAMNLLDATIVQVAAPAIDADLRGGGSAIQWYSAAYTLPFAILLITGGRLGDLIGRKRIFQIGVAGFVVTSLWCALAGSAGLLITARALQGAAAALIIPQTIGLIRSMFANHELSKAFGWIGPVMGLSAVCGPLLGGVLTHADLFGSSWRAVFLVNLPLGVLVLAASPLLTEDKAAHRPRFDFAGTLLASVGTGLIVYPLIEGNPLWTIAGVAALVLFGLHQRRRSRQGRSPLVEMSLFRDHGFPAGLATALLFFAVVTGFTLVVALQVQLAEHRDVLAAGLTLVPWSVGAGVASVVSGRVLVPRFGSKVPFAGLAIMLAGLLGYALGAPALLVCGIGQGLFTSGFFTATLRRVGPAETGSAAGLLNAVQQLGGAVGIALLGNVFLTYGVTAACWVAGALLIGTVLTTVVLTRPAGSAPSRRLPEVQARR</sequence>
<accession>A0A1H3IRB1</accession>
<dbReference type="EMBL" id="FNON01000005">
    <property type="protein sequence ID" value="SDY30250.1"/>
    <property type="molecule type" value="Genomic_DNA"/>
</dbReference>
<dbReference type="PANTHER" id="PTHR42718">
    <property type="entry name" value="MAJOR FACILITATOR SUPERFAMILY MULTIDRUG TRANSPORTER MFSC"/>
    <property type="match status" value="1"/>
</dbReference>
<dbReference type="InterPro" id="IPR020846">
    <property type="entry name" value="MFS_dom"/>
</dbReference>
<dbReference type="Gene3D" id="1.20.1250.20">
    <property type="entry name" value="MFS general substrate transporter like domains"/>
    <property type="match status" value="1"/>
</dbReference>
<dbReference type="GO" id="GO:0005886">
    <property type="term" value="C:plasma membrane"/>
    <property type="evidence" value="ECO:0007669"/>
    <property type="project" value="UniProtKB-SubCell"/>
</dbReference>
<dbReference type="InterPro" id="IPR036259">
    <property type="entry name" value="MFS_trans_sf"/>
</dbReference>
<dbReference type="CDD" id="cd17321">
    <property type="entry name" value="MFS_MMR_MDR_like"/>
    <property type="match status" value="1"/>
</dbReference>
<keyword evidence="4 5" id="KW-0472">Membrane</keyword>
<keyword evidence="8" id="KW-1185">Reference proteome</keyword>
<feature type="transmembrane region" description="Helical" evidence="5">
    <location>
        <begin position="75"/>
        <end position="98"/>
    </location>
</feature>
<feature type="transmembrane region" description="Helical" evidence="5">
    <location>
        <begin position="104"/>
        <end position="121"/>
    </location>
</feature>
<evidence type="ECO:0000256" key="1">
    <source>
        <dbReference type="ARBA" id="ARBA00004651"/>
    </source>
</evidence>
<dbReference type="PRINTS" id="PR01036">
    <property type="entry name" value="TCRTETB"/>
</dbReference>
<feature type="transmembrane region" description="Helical" evidence="5">
    <location>
        <begin position="331"/>
        <end position="358"/>
    </location>
</feature>
<dbReference type="Pfam" id="PF07690">
    <property type="entry name" value="MFS_1"/>
    <property type="match status" value="1"/>
</dbReference>
<evidence type="ECO:0000256" key="3">
    <source>
        <dbReference type="ARBA" id="ARBA00022989"/>
    </source>
</evidence>
<dbReference type="Gene3D" id="1.20.1720.10">
    <property type="entry name" value="Multidrug resistance protein D"/>
    <property type="match status" value="1"/>
</dbReference>
<feature type="transmembrane region" description="Helical" evidence="5">
    <location>
        <begin position="223"/>
        <end position="239"/>
    </location>
</feature>
<feature type="transmembrane region" description="Helical" evidence="5">
    <location>
        <begin position="401"/>
        <end position="428"/>
    </location>
</feature>
<dbReference type="STRING" id="589385.SAMN05421504_10591"/>
<reference evidence="7 8" key="1">
    <citation type="submission" date="2016-10" db="EMBL/GenBank/DDBJ databases">
        <authorList>
            <person name="de Groot N.N."/>
        </authorList>
    </citation>
    <scope>NUCLEOTIDE SEQUENCE [LARGE SCALE GENOMIC DNA]</scope>
    <source>
        <strain evidence="7 8">CPCC 202699</strain>
    </source>
</reference>
<evidence type="ECO:0000256" key="5">
    <source>
        <dbReference type="SAM" id="Phobius"/>
    </source>
</evidence>
<dbReference type="SUPFAM" id="SSF103473">
    <property type="entry name" value="MFS general substrate transporter"/>
    <property type="match status" value="1"/>
</dbReference>
<name>A0A1H3IRB1_9PSEU</name>
<evidence type="ECO:0000313" key="7">
    <source>
        <dbReference type="EMBL" id="SDY30250.1"/>
    </source>
</evidence>
<organism evidence="7 8">
    <name type="scientific">Amycolatopsis xylanica</name>
    <dbReference type="NCBI Taxonomy" id="589385"/>
    <lineage>
        <taxon>Bacteria</taxon>
        <taxon>Bacillati</taxon>
        <taxon>Actinomycetota</taxon>
        <taxon>Actinomycetes</taxon>
        <taxon>Pseudonocardiales</taxon>
        <taxon>Pseudonocardiaceae</taxon>
        <taxon>Amycolatopsis</taxon>
    </lineage>
</organism>
<feature type="transmembrane region" description="Helical" evidence="5">
    <location>
        <begin position="260"/>
        <end position="287"/>
    </location>
</feature>
<dbReference type="RefSeq" id="WP_091293136.1">
    <property type="nucleotide sequence ID" value="NZ_FNON01000005.1"/>
</dbReference>
<feature type="transmembrane region" description="Helical" evidence="5">
    <location>
        <begin position="133"/>
        <end position="155"/>
    </location>
</feature>
<feature type="domain" description="Major facilitator superfamily (MFS) profile" evidence="6">
    <location>
        <begin position="9"/>
        <end position="432"/>
    </location>
</feature>
<feature type="transmembrane region" description="Helical" evidence="5">
    <location>
        <begin position="293"/>
        <end position="319"/>
    </location>
</feature>
<evidence type="ECO:0000259" key="6">
    <source>
        <dbReference type="PROSITE" id="PS50850"/>
    </source>
</evidence>
<feature type="transmembrane region" description="Helical" evidence="5">
    <location>
        <begin position="45"/>
        <end position="63"/>
    </location>
</feature>
<feature type="transmembrane region" description="Helical" evidence="5">
    <location>
        <begin position="167"/>
        <end position="187"/>
    </location>
</feature>
<dbReference type="PANTHER" id="PTHR42718:SF39">
    <property type="entry name" value="ACTINORHODIN TRANSPORTER-RELATED"/>
    <property type="match status" value="1"/>
</dbReference>
<gene>
    <name evidence="7" type="ORF">SAMN05421504_10591</name>
</gene>
<dbReference type="Proteomes" id="UP000199515">
    <property type="component" value="Unassembled WGS sequence"/>
</dbReference>
<dbReference type="OrthoDB" id="4532109at2"/>
<feature type="transmembrane region" description="Helical" evidence="5">
    <location>
        <begin position="199"/>
        <end position="217"/>
    </location>
</feature>
<protein>
    <submittedName>
        <fullName evidence="7">Drug resistance transporter, EmrB/QacA subfamily</fullName>
    </submittedName>
</protein>
<evidence type="ECO:0000256" key="4">
    <source>
        <dbReference type="ARBA" id="ARBA00023136"/>
    </source>
</evidence>